<organism evidence="2 3">
    <name type="scientific">Salix purpurea</name>
    <name type="common">Purple osier willow</name>
    <dbReference type="NCBI Taxonomy" id="77065"/>
    <lineage>
        <taxon>Eukaryota</taxon>
        <taxon>Viridiplantae</taxon>
        <taxon>Streptophyta</taxon>
        <taxon>Embryophyta</taxon>
        <taxon>Tracheophyta</taxon>
        <taxon>Spermatophyta</taxon>
        <taxon>Magnoliopsida</taxon>
        <taxon>eudicotyledons</taxon>
        <taxon>Gunneridae</taxon>
        <taxon>Pentapetalae</taxon>
        <taxon>rosids</taxon>
        <taxon>fabids</taxon>
        <taxon>Malpighiales</taxon>
        <taxon>Salicaceae</taxon>
        <taxon>Saliceae</taxon>
        <taxon>Salix</taxon>
    </lineage>
</organism>
<protein>
    <submittedName>
        <fullName evidence="2">Uncharacterized protein</fullName>
    </submittedName>
</protein>
<feature type="region of interest" description="Disordered" evidence="1">
    <location>
        <begin position="1"/>
        <end position="26"/>
    </location>
</feature>
<accession>A0A9Q0PCQ9</accession>
<feature type="compositionally biased region" description="Basic and acidic residues" evidence="1">
    <location>
        <begin position="11"/>
        <end position="26"/>
    </location>
</feature>
<proteinExistence type="predicted"/>
<evidence type="ECO:0000313" key="2">
    <source>
        <dbReference type="EMBL" id="KAJ6685886.1"/>
    </source>
</evidence>
<evidence type="ECO:0000313" key="3">
    <source>
        <dbReference type="Proteomes" id="UP001151532"/>
    </source>
</evidence>
<keyword evidence="3" id="KW-1185">Reference proteome</keyword>
<dbReference type="Proteomes" id="UP001151532">
    <property type="component" value="Chromosome 2"/>
</dbReference>
<comment type="caution">
    <text evidence="2">The sequence shown here is derived from an EMBL/GenBank/DDBJ whole genome shotgun (WGS) entry which is preliminary data.</text>
</comment>
<reference evidence="2" key="1">
    <citation type="submission" date="2022-11" db="EMBL/GenBank/DDBJ databases">
        <authorList>
            <person name="Hyden B.L."/>
            <person name="Feng K."/>
            <person name="Yates T."/>
            <person name="Jawdy S."/>
            <person name="Smart L.B."/>
            <person name="Muchero W."/>
        </authorList>
    </citation>
    <scope>NUCLEOTIDE SEQUENCE</scope>
    <source>
        <tissue evidence="2">Shoot tip</tissue>
    </source>
</reference>
<name>A0A9Q0PCQ9_SALPP</name>
<reference evidence="2" key="2">
    <citation type="journal article" date="2023" name="Int. J. Mol. Sci.">
        <title>De Novo Assembly and Annotation of 11 Diverse Shrub Willow (Salix) Genomes Reveals Novel Gene Organization in Sex-Linked Regions.</title>
        <authorList>
            <person name="Hyden B."/>
            <person name="Feng K."/>
            <person name="Yates T.B."/>
            <person name="Jawdy S."/>
            <person name="Cereghino C."/>
            <person name="Smart L.B."/>
            <person name="Muchero W."/>
        </authorList>
    </citation>
    <scope>NUCLEOTIDE SEQUENCE</scope>
    <source>
        <tissue evidence="2">Shoot tip</tissue>
    </source>
</reference>
<sequence>MLGGSRGDTYGSREETAHRPVLMDRRRGQGTRLSLYLARAPGLNSVMYSSMDVSVSFQMTNSQDEEVVVVLAAGKGLH</sequence>
<evidence type="ECO:0000256" key="1">
    <source>
        <dbReference type="SAM" id="MobiDB-lite"/>
    </source>
</evidence>
<gene>
    <name evidence="2" type="ORF">OIU79_015822</name>
</gene>
<dbReference type="AlphaFoldDB" id="A0A9Q0PCQ9"/>
<dbReference type="EMBL" id="JAPFFK010000019">
    <property type="protein sequence ID" value="KAJ6685886.1"/>
    <property type="molecule type" value="Genomic_DNA"/>
</dbReference>